<organism evidence="1">
    <name type="scientific">Aspergillus arachidicola</name>
    <dbReference type="NCBI Taxonomy" id="656916"/>
    <lineage>
        <taxon>Eukaryota</taxon>
        <taxon>Fungi</taxon>
        <taxon>Dikarya</taxon>
        <taxon>Ascomycota</taxon>
        <taxon>Pezizomycotina</taxon>
        <taxon>Eurotiomycetes</taxon>
        <taxon>Eurotiomycetidae</taxon>
        <taxon>Eurotiales</taxon>
        <taxon>Aspergillaceae</taxon>
        <taxon>Aspergillus</taxon>
        <taxon>Aspergillus subgen. Circumdati</taxon>
    </lineage>
</organism>
<gene>
    <name evidence="1" type="ORF">BDV24DRAFT_156976</name>
</gene>
<proteinExistence type="predicted"/>
<sequence length="202" mass="23168">MEILQDWRIYGLRIYYNTTAPGHIDKAQWLGYIADLQAAHSSHIAGMRYWLNTIDITQALRQMTGNKTIQLRGVQAATGGGKSILFILPAFTEPSRTIIIVKSCRPPDEATIVLVTPESAVTEDFHTFINRLKQTRQLDRIFIREPVLAFIRQRIRQAGPGKVIIYTNIIRQVIELAQKLEYKAYYSQQINKLSILQRLIQS</sequence>
<name>A0A5N6XRQ6_9EURO</name>
<reference evidence="1" key="1">
    <citation type="submission" date="2019-04" db="EMBL/GenBank/DDBJ databases">
        <title>Friends and foes A comparative genomics study of 23 Aspergillus species from section Flavi.</title>
        <authorList>
            <consortium name="DOE Joint Genome Institute"/>
            <person name="Kjaerbolling I."/>
            <person name="Vesth T."/>
            <person name="Frisvad J.C."/>
            <person name="Nybo J.L."/>
            <person name="Theobald S."/>
            <person name="Kildgaard S."/>
            <person name="Isbrandt T."/>
            <person name="Kuo A."/>
            <person name="Sato A."/>
            <person name="Lyhne E.K."/>
            <person name="Kogle M.E."/>
            <person name="Wiebenga A."/>
            <person name="Kun R.S."/>
            <person name="Lubbers R.J."/>
            <person name="Makela M.R."/>
            <person name="Barry K."/>
            <person name="Chovatia M."/>
            <person name="Clum A."/>
            <person name="Daum C."/>
            <person name="Haridas S."/>
            <person name="He G."/>
            <person name="LaButti K."/>
            <person name="Lipzen A."/>
            <person name="Mondo S."/>
            <person name="Riley R."/>
            <person name="Salamov A."/>
            <person name="Simmons B.A."/>
            <person name="Magnuson J.K."/>
            <person name="Henrissat B."/>
            <person name="Mortensen U.H."/>
            <person name="Larsen T.O."/>
            <person name="Devries R.P."/>
            <person name="Grigoriev I.V."/>
            <person name="Machida M."/>
            <person name="Baker S.E."/>
            <person name="Andersen M.R."/>
        </authorList>
    </citation>
    <scope>NUCLEOTIDE SEQUENCE</scope>
    <source>
        <strain evidence="1">CBS 117612</strain>
    </source>
</reference>
<evidence type="ECO:0000313" key="1">
    <source>
        <dbReference type="EMBL" id="KAE8334250.1"/>
    </source>
</evidence>
<accession>A0A5N6XRQ6</accession>
<dbReference type="AlphaFoldDB" id="A0A5N6XRQ6"/>
<dbReference type="Proteomes" id="UP000325558">
    <property type="component" value="Unassembled WGS sequence"/>
</dbReference>
<evidence type="ECO:0008006" key="2">
    <source>
        <dbReference type="Google" id="ProtNLM"/>
    </source>
</evidence>
<dbReference type="EMBL" id="ML737319">
    <property type="protein sequence ID" value="KAE8334250.1"/>
    <property type="molecule type" value="Genomic_DNA"/>
</dbReference>
<protein>
    <recommendedName>
        <fullName evidence="2">Helicase ATP-binding domain-containing protein</fullName>
    </recommendedName>
</protein>
<dbReference type="OrthoDB" id="5153301at2759"/>